<dbReference type="PANTHER" id="PTHR18916">
    <property type="entry name" value="DYNACTIN 1-RELATED MICROTUBULE-BINDING"/>
    <property type="match status" value="1"/>
</dbReference>
<dbReference type="Pfam" id="PF01302">
    <property type="entry name" value="CAP_GLY"/>
    <property type="match status" value="1"/>
</dbReference>
<organism evidence="3 4">
    <name type="scientific">Drosophila gunungcola</name>
    <name type="common">fruit fly</name>
    <dbReference type="NCBI Taxonomy" id="103775"/>
    <lineage>
        <taxon>Eukaryota</taxon>
        <taxon>Metazoa</taxon>
        <taxon>Ecdysozoa</taxon>
        <taxon>Arthropoda</taxon>
        <taxon>Hexapoda</taxon>
        <taxon>Insecta</taxon>
        <taxon>Pterygota</taxon>
        <taxon>Neoptera</taxon>
        <taxon>Endopterygota</taxon>
        <taxon>Diptera</taxon>
        <taxon>Brachycera</taxon>
        <taxon>Muscomorpha</taxon>
        <taxon>Ephydroidea</taxon>
        <taxon>Drosophilidae</taxon>
        <taxon>Drosophila</taxon>
        <taxon>Sophophora</taxon>
    </lineage>
</organism>
<dbReference type="InterPro" id="IPR036859">
    <property type="entry name" value="CAP-Gly_dom_sf"/>
</dbReference>
<evidence type="ECO:0000256" key="1">
    <source>
        <dbReference type="SAM" id="MobiDB-lite"/>
    </source>
</evidence>
<dbReference type="AlphaFoldDB" id="A0A9P9YRK8"/>
<accession>A0A9P9YRK8</accession>
<evidence type="ECO:0000259" key="2">
    <source>
        <dbReference type="PROSITE" id="PS50245"/>
    </source>
</evidence>
<feature type="compositionally biased region" description="Low complexity" evidence="1">
    <location>
        <begin position="124"/>
        <end position="143"/>
    </location>
</feature>
<comment type="caution">
    <text evidence="3">The sequence shown here is derived from an EMBL/GenBank/DDBJ whole genome shotgun (WGS) entry which is preliminary data.</text>
</comment>
<feature type="compositionally biased region" description="Basic and acidic residues" evidence="1">
    <location>
        <begin position="85"/>
        <end position="99"/>
    </location>
</feature>
<evidence type="ECO:0000313" key="4">
    <source>
        <dbReference type="Proteomes" id="UP001059596"/>
    </source>
</evidence>
<feature type="compositionally biased region" description="Polar residues" evidence="1">
    <location>
        <begin position="239"/>
        <end position="261"/>
    </location>
</feature>
<protein>
    <recommendedName>
        <fullName evidence="2">CAP-Gly domain-containing protein</fullName>
    </recommendedName>
</protein>
<dbReference type="PROSITE" id="PS00845">
    <property type="entry name" value="CAP_GLY_1"/>
    <property type="match status" value="1"/>
</dbReference>
<proteinExistence type="predicted"/>
<feature type="domain" description="CAP-Gly" evidence="2">
    <location>
        <begin position="27"/>
        <end position="69"/>
    </location>
</feature>
<dbReference type="Gene3D" id="2.30.30.190">
    <property type="entry name" value="CAP Gly-rich-like domain"/>
    <property type="match status" value="1"/>
</dbReference>
<evidence type="ECO:0000313" key="3">
    <source>
        <dbReference type="EMBL" id="KAI8041610.1"/>
    </source>
</evidence>
<sequence>MSPRELKLGQRVEVTGKNLQGRIAYVGRTTFAAGLWYGVVLDEPLGKNNGSIHGSIYFKCPPNCGLFVRAQQLVRIAAELPPGADDNRKADEMQRDGARAKLSRRTGGGGRSVEEQDNQREQVASTSGKAKAATPSTSSTPSPQHRSRNGQSSREQALAKTSGKFLAAQQQPLQLPKNPMVSEGNARSSQLEEVEKVNMSPKKSSATEQAQELPKQESKDAPQPVRRENEPVEKEEEQPSTGQLAKPSQETNAIPLQTSTIGELPAQKAAGQLIPPIMTCNQRRSTSYTQLRPTRISQPKPTTAQA</sequence>
<dbReference type="SMART" id="SM01052">
    <property type="entry name" value="CAP_GLY"/>
    <property type="match status" value="1"/>
</dbReference>
<feature type="compositionally biased region" description="Polar residues" evidence="1">
    <location>
        <begin position="201"/>
        <end position="210"/>
    </location>
</feature>
<feature type="region of interest" description="Disordered" evidence="1">
    <location>
        <begin position="283"/>
        <end position="306"/>
    </location>
</feature>
<name>A0A9P9YRK8_9MUSC</name>
<feature type="compositionally biased region" description="Low complexity" evidence="1">
    <location>
        <begin position="166"/>
        <end position="176"/>
    </location>
</feature>
<dbReference type="EMBL" id="JAMKOV010000003">
    <property type="protein sequence ID" value="KAI8041610.1"/>
    <property type="molecule type" value="Genomic_DNA"/>
</dbReference>
<gene>
    <name evidence="3" type="ORF">M5D96_005875</name>
</gene>
<dbReference type="SUPFAM" id="SSF74924">
    <property type="entry name" value="Cap-Gly domain"/>
    <property type="match status" value="1"/>
</dbReference>
<dbReference type="InterPro" id="IPR000938">
    <property type="entry name" value="CAP-Gly_domain"/>
</dbReference>
<dbReference type="PROSITE" id="PS50245">
    <property type="entry name" value="CAP_GLY_2"/>
    <property type="match status" value="1"/>
</dbReference>
<keyword evidence="4" id="KW-1185">Reference proteome</keyword>
<reference evidence="3" key="1">
    <citation type="journal article" date="2023" name="Genome Biol. Evol.">
        <title>Long-read-based Genome Assembly of Drosophila gunungcola Reveals Fewer Chemosensory Genes in Flower-breeding Species.</title>
        <authorList>
            <person name="Negi A."/>
            <person name="Liao B.Y."/>
            <person name="Yeh S.D."/>
        </authorList>
    </citation>
    <scope>NUCLEOTIDE SEQUENCE</scope>
    <source>
        <strain evidence="3">Sukarami</strain>
    </source>
</reference>
<dbReference type="Proteomes" id="UP001059596">
    <property type="component" value="Unassembled WGS sequence"/>
</dbReference>
<feature type="compositionally biased region" description="Basic and acidic residues" evidence="1">
    <location>
        <begin position="214"/>
        <end position="232"/>
    </location>
</feature>
<feature type="region of interest" description="Disordered" evidence="1">
    <location>
        <begin position="82"/>
        <end position="263"/>
    </location>
</feature>